<comment type="cofactor">
    <cofactor evidence="1">
        <name>Zn(2+)</name>
        <dbReference type="ChEBI" id="CHEBI:29105"/>
    </cofactor>
</comment>
<dbReference type="Gene3D" id="3.40.630.10">
    <property type="entry name" value="Zn peptidases"/>
    <property type="match status" value="1"/>
</dbReference>
<evidence type="ECO:0000256" key="1">
    <source>
        <dbReference type="ARBA" id="ARBA00001947"/>
    </source>
</evidence>
<accession>A0A2Z2M7C0</accession>
<evidence type="ECO:0000259" key="5">
    <source>
        <dbReference type="Pfam" id="PF07687"/>
    </source>
</evidence>
<dbReference type="Pfam" id="PF07687">
    <property type="entry name" value="M20_dimer"/>
    <property type="match status" value="1"/>
</dbReference>
<reference evidence="6 7" key="1">
    <citation type="submission" date="2016-03" db="EMBL/GenBank/DDBJ databases">
        <title>Complete genome sequence of Thermococcus gorgonarius.</title>
        <authorList>
            <person name="Oger P.M."/>
        </authorList>
    </citation>
    <scope>NUCLEOTIDE SEQUENCE [LARGE SCALE GENOMIC DNA]</scope>
    <source>
        <strain evidence="6 7">W-12</strain>
    </source>
</reference>
<dbReference type="InterPro" id="IPR036264">
    <property type="entry name" value="Bact_exopeptidase_dim_dom"/>
</dbReference>
<dbReference type="InterPro" id="IPR001261">
    <property type="entry name" value="ArgE/DapE_CS"/>
</dbReference>
<dbReference type="GO" id="GO:0046872">
    <property type="term" value="F:metal ion binding"/>
    <property type="evidence" value="ECO:0007669"/>
    <property type="project" value="UniProtKB-KW"/>
</dbReference>
<name>A0A2Z2M7C0_THEGO</name>
<dbReference type="InterPro" id="IPR002933">
    <property type="entry name" value="Peptidase_M20"/>
</dbReference>
<dbReference type="PANTHER" id="PTHR43808">
    <property type="entry name" value="ACETYLORNITHINE DEACETYLASE"/>
    <property type="match status" value="1"/>
</dbReference>
<protein>
    <submittedName>
        <fullName evidence="6">Acetylornithine deacetylase</fullName>
    </submittedName>
</protein>
<keyword evidence="2" id="KW-0479">Metal-binding</keyword>
<keyword evidence="4" id="KW-0862">Zinc</keyword>
<organism evidence="6 7">
    <name type="scientific">Thermococcus gorgonarius</name>
    <dbReference type="NCBI Taxonomy" id="71997"/>
    <lineage>
        <taxon>Archaea</taxon>
        <taxon>Methanobacteriati</taxon>
        <taxon>Methanobacteriota</taxon>
        <taxon>Thermococci</taxon>
        <taxon>Thermococcales</taxon>
        <taxon>Thermococcaceae</taxon>
        <taxon>Thermococcus</taxon>
    </lineage>
</organism>
<dbReference type="EMBL" id="CP014855">
    <property type="protein sequence ID" value="ASJ00285.1"/>
    <property type="molecule type" value="Genomic_DNA"/>
</dbReference>
<gene>
    <name evidence="6" type="ORF">A3K92_01720</name>
</gene>
<dbReference type="SUPFAM" id="SSF55031">
    <property type="entry name" value="Bacterial exopeptidase dimerisation domain"/>
    <property type="match status" value="1"/>
</dbReference>
<sequence>MKTERAKEILLQLLRIPSPSGGEDRIMLHIMEFLHRLDYDVHIESDGEIIDLVVNPDADLFYEVHVDTIPVRAEPFVRGNIIYGTGSSDIKGGAAAILLMMESLKKEGKDLNVGVVFVSDEELGGRGSALFMERYRPKMAVVLEPTDLEVHIAHAGNIEAYFEVDGKEAHGACPESGVNAIEETYKMLNDLKNLEPFKQKGKYFDPHIGIQELVCENPVYLIPALCRGRLEARLLPNQEVEDVLDLMDPILDEYTLKYEYTEIWDGYELSEDEEIVKLAKVAMDRVGLDEFGGMRSWTDAINFMYNGTKTIVFGPGNLDISHTKHERIDVRDVVTASEFLKVLNEVYAEGIERVERELEAISDKK</sequence>
<feature type="domain" description="Peptidase M20 dimerisation" evidence="5">
    <location>
        <begin position="152"/>
        <end position="258"/>
    </location>
</feature>
<dbReference type="InterPro" id="IPR011650">
    <property type="entry name" value="Peptidase_M20_dimer"/>
</dbReference>
<keyword evidence="7" id="KW-1185">Reference proteome</keyword>
<dbReference type="OrthoDB" id="24854at2157"/>
<dbReference type="SUPFAM" id="SSF53187">
    <property type="entry name" value="Zn-dependent exopeptidases"/>
    <property type="match status" value="1"/>
</dbReference>
<dbReference type="PANTHER" id="PTHR43808:SF25">
    <property type="entry name" value="PEPTIDASE M20 DIMERISATION DOMAIN-CONTAINING PROTEIN"/>
    <property type="match status" value="1"/>
</dbReference>
<dbReference type="GeneID" id="33331226"/>
<dbReference type="KEGG" id="tgg:A3K92_01720"/>
<evidence type="ECO:0000313" key="6">
    <source>
        <dbReference type="EMBL" id="ASJ00285.1"/>
    </source>
</evidence>
<evidence type="ECO:0000256" key="4">
    <source>
        <dbReference type="ARBA" id="ARBA00022833"/>
    </source>
</evidence>
<proteinExistence type="predicted"/>
<evidence type="ECO:0000256" key="2">
    <source>
        <dbReference type="ARBA" id="ARBA00022723"/>
    </source>
</evidence>
<dbReference type="PROSITE" id="PS00759">
    <property type="entry name" value="ARGE_DAPE_CPG2_2"/>
    <property type="match status" value="1"/>
</dbReference>
<dbReference type="GO" id="GO:0016787">
    <property type="term" value="F:hydrolase activity"/>
    <property type="evidence" value="ECO:0007669"/>
    <property type="project" value="UniProtKB-KW"/>
</dbReference>
<dbReference type="Gene3D" id="3.30.70.360">
    <property type="match status" value="1"/>
</dbReference>
<dbReference type="NCBIfam" id="NF006403">
    <property type="entry name" value="PRK08652.1-1"/>
    <property type="match status" value="1"/>
</dbReference>
<keyword evidence="3" id="KW-0378">Hydrolase</keyword>
<dbReference type="Proteomes" id="UP000250134">
    <property type="component" value="Chromosome"/>
</dbReference>
<dbReference type="AlphaFoldDB" id="A0A2Z2M7C0"/>
<evidence type="ECO:0000313" key="7">
    <source>
        <dbReference type="Proteomes" id="UP000250134"/>
    </source>
</evidence>
<dbReference type="Pfam" id="PF01546">
    <property type="entry name" value="Peptidase_M20"/>
    <property type="match status" value="1"/>
</dbReference>
<dbReference type="InterPro" id="IPR050072">
    <property type="entry name" value="Peptidase_M20A"/>
</dbReference>
<dbReference type="RefSeq" id="WP_088884625.1">
    <property type="nucleotide sequence ID" value="NZ_CP014855.1"/>
</dbReference>
<evidence type="ECO:0000256" key="3">
    <source>
        <dbReference type="ARBA" id="ARBA00022801"/>
    </source>
</evidence>